<sequence length="349" mass="36902">MSTSFPTQRLGATDMRITRVGFGAWAIGGPGWSVGWGAQDDGESIRAIRHAVNRGINWIDTAAVYGLGHSESLVGRALAGMPPSERPYVFTKGGLLGSPADPMAKPRRIGAPDSLRREVEASLRRLGVEAIDLYQMHWPAGDGTPLEVYWQALLDLRQAGKVRHVGLSNHNLAQVQAAEQLGHVETLQPPFSAIRRESAADLLPWCASHDTGVIVYSPMQSGLLSGAFSAERAAALPEGDWRARNAEFMAPRLAANLEFADALKPIAQRHGASVGAIAVAWALAWPGVTGAIAGARSAEQVDGWLGAATLELDSDDMRQIADALARTGVGGGPLLPPPDEAALALTARP</sequence>
<proteinExistence type="predicted"/>
<organism evidence="4 5">
    <name type="scientific">Bordetella bronchiseptica 00-P-2796</name>
    <dbReference type="NCBI Taxonomy" id="1331199"/>
    <lineage>
        <taxon>Bacteria</taxon>
        <taxon>Pseudomonadati</taxon>
        <taxon>Pseudomonadota</taxon>
        <taxon>Betaproteobacteria</taxon>
        <taxon>Burkholderiales</taxon>
        <taxon>Alcaligenaceae</taxon>
        <taxon>Bordetella</taxon>
    </lineage>
</organism>
<dbReference type="Proteomes" id="UP000025756">
    <property type="component" value="Unassembled WGS sequence"/>
</dbReference>
<dbReference type="InterPro" id="IPR023210">
    <property type="entry name" value="NADP_OxRdtase_dom"/>
</dbReference>
<dbReference type="Gene3D" id="3.20.20.100">
    <property type="entry name" value="NADP-dependent oxidoreductase domain"/>
    <property type="match status" value="1"/>
</dbReference>
<comment type="caution">
    <text evidence="4">The sequence shown here is derived from an EMBL/GenBank/DDBJ whole genome shotgun (WGS) entry which is preliminary data.</text>
</comment>
<keyword evidence="5" id="KW-1185">Reference proteome</keyword>
<dbReference type="Pfam" id="PF00248">
    <property type="entry name" value="Aldo_ket_red"/>
    <property type="match status" value="1"/>
</dbReference>
<dbReference type="InterPro" id="IPR036812">
    <property type="entry name" value="NAD(P)_OxRdtase_dom_sf"/>
</dbReference>
<evidence type="ECO:0000256" key="1">
    <source>
        <dbReference type="ARBA" id="ARBA00023002"/>
    </source>
</evidence>
<keyword evidence="1" id="KW-0560">Oxidoreductase</keyword>
<accession>A0ABR4R7P7</accession>
<dbReference type="EMBL" id="JGWH01000173">
    <property type="protein sequence ID" value="KCV30988.1"/>
    <property type="molecule type" value="Genomic_DNA"/>
</dbReference>
<gene>
    <name evidence="4" type="ORF">L490_1121</name>
</gene>
<dbReference type="InterPro" id="IPR050523">
    <property type="entry name" value="AKR_Detox_Biosynth"/>
</dbReference>
<feature type="compositionally biased region" description="Low complexity" evidence="2">
    <location>
        <begin position="340"/>
        <end position="349"/>
    </location>
</feature>
<evidence type="ECO:0000259" key="3">
    <source>
        <dbReference type="Pfam" id="PF00248"/>
    </source>
</evidence>
<evidence type="ECO:0000256" key="2">
    <source>
        <dbReference type="SAM" id="MobiDB-lite"/>
    </source>
</evidence>
<protein>
    <submittedName>
        <fullName evidence="4">Oxidoreductase, aldo/keto reductase family protein</fullName>
    </submittedName>
</protein>
<feature type="region of interest" description="Disordered" evidence="2">
    <location>
        <begin position="329"/>
        <end position="349"/>
    </location>
</feature>
<dbReference type="PANTHER" id="PTHR43364:SF4">
    <property type="entry name" value="NAD(P)-LINKED OXIDOREDUCTASE SUPERFAMILY PROTEIN"/>
    <property type="match status" value="1"/>
</dbReference>
<evidence type="ECO:0000313" key="4">
    <source>
        <dbReference type="EMBL" id="KCV30988.1"/>
    </source>
</evidence>
<reference evidence="4 5" key="1">
    <citation type="submission" date="2014-03" db="EMBL/GenBank/DDBJ databases">
        <title>Genome sequence of Bordetella bronchiseptica.</title>
        <authorList>
            <person name="Harvill E."/>
            <person name="Goodfield L.L."/>
            <person name="Ivanov Y.V."/>
            <person name="Meyer J.A."/>
            <person name="Muse S.J."/>
            <person name="Jacobs N."/>
            <person name="Bendor L."/>
            <person name="Smallridge W.E."/>
            <person name="Brinkac L.M."/>
            <person name="Sanka R."/>
            <person name="Kim M."/>
            <person name="Losada L."/>
        </authorList>
    </citation>
    <scope>NUCLEOTIDE SEQUENCE [LARGE SCALE GENOMIC DNA]</scope>
    <source>
        <strain evidence="4 5">00-P-2796</strain>
    </source>
</reference>
<dbReference type="CDD" id="cd19102">
    <property type="entry name" value="AKR_unchar"/>
    <property type="match status" value="1"/>
</dbReference>
<dbReference type="SUPFAM" id="SSF51430">
    <property type="entry name" value="NAD(P)-linked oxidoreductase"/>
    <property type="match status" value="1"/>
</dbReference>
<name>A0ABR4R7P7_BORBO</name>
<feature type="domain" description="NADP-dependent oxidoreductase" evidence="3">
    <location>
        <begin position="20"/>
        <end position="323"/>
    </location>
</feature>
<dbReference type="PANTHER" id="PTHR43364">
    <property type="entry name" value="NADH-SPECIFIC METHYLGLYOXAL REDUCTASE-RELATED"/>
    <property type="match status" value="1"/>
</dbReference>
<evidence type="ECO:0000313" key="5">
    <source>
        <dbReference type="Proteomes" id="UP000025756"/>
    </source>
</evidence>